<organism evidence="1 2">
    <name type="scientific">Paramecium sonneborni</name>
    <dbReference type="NCBI Taxonomy" id="65129"/>
    <lineage>
        <taxon>Eukaryota</taxon>
        <taxon>Sar</taxon>
        <taxon>Alveolata</taxon>
        <taxon>Ciliophora</taxon>
        <taxon>Intramacronucleata</taxon>
        <taxon>Oligohymenophorea</taxon>
        <taxon>Peniculida</taxon>
        <taxon>Parameciidae</taxon>
        <taxon>Paramecium</taxon>
    </lineage>
</organism>
<accession>A0A8S1R156</accession>
<comment type="caution">
    <text evidence="1">The sequence shown here is derived from an EMBL/GenBank/DDBJ whole genome shotgun (WGS) entry which is preliminary data.</text>
</comment>
<proteinExistence type="predicted"/>
<dbReference type="AlphaFoldDB" id="A0A8S1R156"/>
<evidence type="ECO:0000313" key="2">
    <source>
        <dbReference type="Proteomes" id="UP000692954"/>
    </source>
</evidence>
<protein>
    <submittedName>
        <fullName evidence="1">Uncharacterized protein</fullName>
    </submittedName>
</protein>
<evidence type="ECO:0000313" key="1">
    <source>
        <dbReference type="EMBL" id="CAD8121831.1"/>
    </source>
</evidence>
<dbReference type="Proteomes" id="UP000692954">
    <property type="component" value="Unassembled WGS sequence"/>
</dbReference>
<sequence>MDFNNNANSNIPSLKKFECSYQRYGNPSDELQVKSESDSFELKQTNIQYPIYPYMFYPSTPIFPIIGEIKNEYVDQTNYLMMHGVQNGLANRIQQENRIHNEFLTNQTTYGCKKVCQIDCMLIERYFKQKYWIFKNANQKYKIDQKKWENSGWLKARLQHRYKSQIYDTFVEMIDQIQQEGELKMNARTQAIQLQNKKGFENLERQIQKVVKSQKKFDIFLLEIQKVLAEFIFSSLN</sequence>
<name>A0A8S1R156_9CILI</name>
<gene>
    <name evidence="1" type="ORF">PSON_ATCC_30995.1.T1340133</name>
</gene>
<dbReference type="EMBL" id="CAJJDN010000134">
    <property type="protein sequence ID" value="CAD8121831.1"/>
    <property type="molecule type" value="Genomic_DNA"/>
</dbReference>
<dbReference type="OrthoDB" id="301312at2759"/>
<reference evidence="1" key="1">
    <citation type="submission" date="2021-01" db="EMBL/GenBank/DDBJ databases">
        <authorList>
            <consortium name="Genoscope - CEA"/>
            <person name="William W."/>
        </authorList>
    </citation>
    <scope>NUCLEOTIDE SEQUENCE</scope>
</reference>
<keyword evidence="2" id="KW-1185">Reference proteome</keyword>